<sequence>MLSAIPRVLILLLSLILAACGGGGEVTREGTTDPTPTPDPTPVMSIALQIVDQGGQASNQLTAGAPLTIIATVTEDGSAATDELVTFTFNTPGLAEFSNDTGTALTNGDGVATINILVGENSGDGLVIANAGNAAAAQIGFSSSGQVVVGEQPSSLEFFASSIQLASSGSDEVELIAVIKNDQNILMEGIDVDFSADQGASLQITQRTTLADGIARAILTTSDKSLRTITATATVSTSTETLIQTVAVDVVGTEINLNAPSSVIINDTSPITIIVADSDGEGIANQVVNLTSTIGTLSNTSPVTNENGQVTVDYTSPSAGVDSITAAALNTSASIDVTIQEDDFSFSSVPSGDVTLGQDATIEIRWFKNNSPLVNGTVTVTASRGTLSTDTQQTDANGIATFTINSNNAGLSSLSAIGSDGSGSEVTARAEVEFVATDAQVINVDASPDLIGPDGQTSTITAVVRDGTGNLVKGKLINFRLDDISGGFISPNSATTDSNGIASTVYTSNSVSSEDAVIVYADVADDASVTDFTTLTVGDRAFDISIGTGREIETPDSSTYLKRFAVFVSDSVGQPVVNADLTVSSTPVKFSQGGTYRKGYWVWNDDVEVWQTVVTATCSNEDIDANGRLDAGEDTNNDGELTPGILGTVSFENGVSSTDQNGQANVELRYPKQFAPWTEVEITVFGSSAGSETSDNLRLTLPIAAADVTEEASPPPPNPFGSSGVCTDAN</sequence>
<dbReference type="InterPro" id="IPR003344">
    <property type="entry name" value="Big_1_dom"/>
</dbReference>
<comment type="similarity">
    <text evidence="1">Belongs to the intimin/invasin family.</text>
</comment>
<dbReference type="PANTHER" id="PTHR39576">
    <property type="entry name" value="ATTACHING AND EFFACING PROTEIN HOMOLOG-RELATED-RELATED"/>
    <property type="match status" value="1"/>
</dbReference>
<keyword evidence="5" id="KW-1185">Reference proteome</keyword>
<organism evidence="4 5">
    <name type="scientific">Alteromonas arenosi</name>
    <dbReference type="NCBI Taxonomy" id="3055817"/>
    <lineage>
        <taxon>Bacteria</taxon>
        <taxon>Pseudomonadati</taxon>
        <taxon>Pseudomonadota</taxon>
        <taxon>Gammaproteobacteria</taxon>
        <taxon>Alteromonadales</taxon>
        <taxon>Alteromonadaceae</taxon>
        <taxon>Alteromonas/Salinimonas group</taxon>
        <taxon>Alteromonas</taxon>
    </lineage>
</organism>
<evidence type="ECO:0000313" key="5">
    <source>
        <dbReference type="Proteomes" id="UP001234343"/>
    </source>
</evidence>
<feature type="domain" description="Big-1" evidence="3">
    <location>
        <begin position="254"/>
        <end position="340"/>
    </location>
</feature>
<evidence type="ECO:0000259" key="3">
    <source>
        <dbReference type="PROSITE" id="PS51127"/>
    </source>
</evidence>
<dbReference type="PANTHER" id="PTHR39576:SF1">
    <property type="entry name" value="INVASIN"/>
    <property type="match status" value="1"/>
</dbReference>
<protein>
    <submittedName>
        <fullName evidence="4">Ig-like domain-containing protein</fullName>
    </submittedName>
</protein>
<dbReference type="Proteomes" id="UP001234343">
    <property type="component" value="Unassembled WGS sequence"/>
</dbReference>
<dbReference type="InterPro" id="IPR051715">
    <property type="entry name" value="Intimin-Invasin_domain"/>
</dbReference>
<comment type="caution">
    <text evidence="4">The sequence shown here is derived from an EMBL/GenBank/DDBJ whole genome shotgun (WGS) entry which is preliminary data.</text>
</comment>
<dbReference type="SUPFAM" id="SSF49373">
    <property type="entry name" value="Invasin/intimin cell-adhesion fragments"/>
    <property type="match status" value="5"/>
</dbReference>
<dbReference type="InterPro" id="IPR008964">
    <property type="entry name" value="Invasin/intimin_cell_adhesion"/>
</dbReference>
<dbReference type="Gene3D" id="2.60.40.10">
    <property type="entry name" value="Immunoglobulins"/>
    <property type="match status" value="4"/>
</dbReference>
<evidence type="ECO:0000256" key="1">
    <source>
        <dbReference type="ARBA" id="ARBA00010116"/>
    </source>
</evidence>
<dbReference type="PROSITE" id="PS51127">
    <property type="entry name" value="BIG1"/>
    <property type="match status" value="2"/>
</dbReference>
<dbReference type="EMBL" id="JAUCBP010000007">
    <property type="protein sequence ID" value="MDM7861041.1"/>
    <property type="molecule type" value="Genomic_DNA"/>
</dbReference>
<evidence type="ECO:0000313" key="4">
    <source>
        <dbReference type="EMBL" id="MDM7861041.1"/>
    </source>
</evidence>
<name>A0ABT7SXW7_9ALTE</name>
<dbReference type="PROSITE" id="PS51257">
    <property type="entry name" value="PROKAR_LIPOPROTEIN"/>
    <property type="match status" value="1"/>
</dbReference>
<accession>A0ABT7SXW7</accession>
<feature type="compositionally biased region" description="Polar residues" evidence="2">
    <location>
        <begin position="720"/>
        <end position="730"/>
    </location>
</feature>
<dbReference type="SMART" id="SM00634">
    <property type="entry name" value="BID_1"/>
    <property type="match status" value="5"/>
</dbReference>
<dbReference type="InterPro" id="IPR013783">
    <property type="entry name" value="Ig-like_fold"/>
</dbReference>
<feature type="region of interest" description="Disordered" evidence="2">
    <location>
        <begin position="708"/>
        <end position="730"/>
    </location>
</feature>
<proteinExistence type="inferred from homology"/>
<reference evidence="4 5" key="1">
    <citation type="submission" date="2023-06" db="EMBL/GenBank/DDBJ databases">
        <title>Alteromonas sp. ASW11-36 isolated from intertidal sand.</title>
        <authorList>
            <person name="Li Y."/>
        </authorList>
    </citation>
    <scope>NUCLEOTIDE SEQUENCE [LARGE SCALE GENOMIC DNA]</scope>
    <source>
        <strain evidence="4 5">ASW11-36</strain>
    </source>
</reference>
<evidence type="ECO:0000256" key="2">
    <source>
        <dbReference type="SAM" id="MobiDB-lite"/>
    </source>
</evidence>
<feature type="domain" description="Big-1" evidence="3">
    <location>
        <begin position="431"/>
        <end position="536"/>
    </location>
</feature>
<dbReference type="Pfam" id="PF02369">
    <property type="entry name" value="Big_1"/>
    <property type="match status" value="2"/>
</dbReference>
<gene>
    <name evidence="4" type="ORF">QTP81_10565</name>
</gene>